<name>A0ABN9RHJ9_9DINO</name>
<evidence type="ECO:0000259" key="8">
    <source>
        <dbReference type="PROSITE" id="PS50011"/>
    </source>
</evidence>
<dbReference type="PANTHER" id="PTHR24353:SF143">
    <property type="entry name" value="PROTEIN KINASE DOMAIN-CONTAINING PROTEIN"/>
    <property type="match status" value="1"/>
</dbReference>
<sequence>MVKHGKQGFSTCVQCGNWAWNWRLKKQKGVCAVCNTPQPGWCTTTSGTWWAPWSSGGGWHDHGQSLPSLANLGDYLSKALAGAGLDGDPDAARLATEFSTLASQKLAAAPAPPPKPQHALLKEATADCSRKQEALEKAAKKLEQSRLQLEKDQAKFDEAADAVLAADLHRLEVQEAANPPEAATKQSGFVLDPGLFECLDELEESDRQALENFQKQLEEVTQLVDAKQKEFQDLLERTRSAHTAAAAKRRKRGADGEAVAGGGAEGAPAAGSGAAAAPGAAAAAAGPSKAKVVVQESDQKAMLERIKSSAQAQARAAADGKAAGAGKGGNAGAGKGVAAAGAGAGEKDMPDICQAIDKDGWRMAYTDARPSGKSEEQRQRRTQALPIEFQEGFDELEPPAPPPAPTVSFAIPEETWFEAQTQVYWEGLPQLFEDQPEGARGKVAAFDRSQHFVFEWQPEERARLDESYGAWVSTLERATLIREQVDASTWMQFSGRARGPACYWAKVTSSPGRAHMKNEQAEWWGVVSTLLFRHAALRVNGADPDQAAYCAREVQARIGVLPADKTVEYFGKKCTAEEIELWKAMAADLDRAPVGQLTSLVDTARKWADLSTSRALLASRSSFVKWVKESWSSKPGAVHRHVKQAPPLEWEGRDAAGAITTDKQTMLQTSASEWNAMWRDPVDQPADILYMMGQCLSAARDDPLPAITIMDVDAVLPTLPAKKAKGVDVLNPIDIQRQPLVARQCLVDILNNIEQAGAWPSPLSSVLGAAIPKGAGGNRVLGLVPTPHKVWLLKKGQMISDAADALVVKWKDVRGPIAAVQATLLQIGWGPQSPDVWSRPLPDGTTDDWLFPAFGDEQFATAVPSHFEDMLGAFMDDCVQLQWKEAAHHEAGEDLAAGADMTTVQIELNRLAAKSKFDEWTADIAVISGGQWTRERQMAAGYSCPPLCPRCKEQPETLAHRIWLCPANCGHEDFSTTDFLTPQALAGLEAQPALWLRGVPSKDLTVPRAMTLALEVEPWEGVRAPPAPKVRKPTKFGQAIRDSAHKFRPFAGRWRCDVCKVIAPRSQVLAVASTPCRDPIPSLPSDSAETLGLSPEFGEGFEAISGEVWCGAVKLHPSHRLARPMEERPMFDEYVARSSDRPVGELADVMTVCEDAPPVGEAEAAAPAPEGCESAAAAGPAVMEKGELVRRKMAPHVLRERRILSAVGHPFIVELVASFQDETRLFMLMELVSGGELKTRMEQAGKLPDASARFYASELTLGLGYLHKAAIVHRDLKPENVLIDGCGHLKIADFGMAKVVHHLTWTLCGTPHYLAPEFITGRGHGRAADWWALGVLTYEMLAGTHPFTGRNVRRLYRKVVEEAVAFPGDMTGDARSLIGGLLTKEQSHRLGGSAADAEDVMGHSWFGPVDWGRLLRKQCEPPFVPRARPPRGIRALARGGVPEESPRRGCPASEEQQALFRDFDSRAGAAPLSLPRRRAPRSFWGRVCASIARRGA</sequence>
<feature type="coiled-coil region" evidence="6">
    <location>
        <begin position="121"/>
        <end position="155"/>
    </location>
</feature>
<dbReference type="PROSITE" id="PS51285">
    <property type="entry name" value="AGC_KINASE_CTER"/>
    <property type="match status" value="1"/>
</dbReference>
<feature type="region of interest" description="Disordered" evidence="7">
    <location>
        <begin position="242"/>
        <end position="274"/>
    </location>
</feature>
<keyword evidence="1" id="KW-0723">Serine/threonine-protein kinase</keyword>
<feature type="compositionally biased region" description="Gly residues" evidence="7">
    <location>
        <begin position="323"/>
        <end position="335"/>
    </location>
</feature>
<keyword evidence="11" id="KW-1185">Reference proteome</keyword>
<dbReference type="SUPFAM" id="SSF56112">
    <property type="entry name" value="Protein kinase-like (PK-like)"/>
    <property type="match status" value="1"/>
</dbReference>
<feature type="domain" description="AGC-kinase C-terminal" evidence="9">
    <location>
        <begin position="1407"/>
        <end position="1475"/>
    </location>
</feature>
<keyword evidence="5" id="KW-0067">ATP-binding</keyword>
<dbReference type="Gene3D" id="1.10.510.10">
    <property type="entry name" value="Transferase(Phosphotransferase) domain 1"/>
    <property type="match status" value="1"/>
</dbReference>
<reference evidence="10" key="1">
    <citation type="submission" date="2023-10" db="EMBL/GenBank/DDBJ databases">
        <authorList>
            <person name="Chen Y."/>
            <person name="Shah S."/>
            <person name="Dougan E. K."/>
            <person name="Thang M."/>
            <person name="Chan C."/>
        </authorList>
    </citation>
    <scope>NUCLEOTIDE SEQUENCE [LARGE SCALE GENOMIC DNA]</scope>
</reference>
<evidence type="ECO:0000256" key="7">
    <source>
        <dbReference type="SAM" id="MobiDB-lite"/>
    </source>
</evidence>
<evidence type="ECO:0008006" key="12">
    <source>
        <dbReference type="Google" id="ProtNLM"/>
    </source>
</evidence>
<dbReference type="Pfam" id="PF00069">
    <property type="entry name" value="Pkinase"/>
    <property type="match status" value="1"/>
</dbReference>
<keyword evidence="6" id="KW-0175">Coiled coil</keyword>
<evidence type="ECO:0000256" key="6">
    <source>
        <dbReference type="SAM" id="Coils"/>
    </source>
</evidence>
<organism evidence="10 11">
    <name type="scientific">Prorocentrum cordatum</name>
    <dbReference type="NCBI Taxonomy" id="2364126"/>
    <lineage>
        <taxon>Eukaryota</taxon>
        <taxon>Sar</taxon>
        <taxon>Alveolata</taxon>
        <taxon>Dinophyceae</taxon>
        <taxon>Prorocentrales</taxon>
        <taxon>Prorocentraceae</taxon>
        <taxon>Prorocentrum</taxon>
    </lineage>
</organism>
<dbReference type="PROSITE" id="PS50011">
    <property type="entry name" value="PROTEIN_KINASE_DOM"/>
    <property type="match status" value="1"/>
</dbReference>
<keyword evidence="4" id="KW-0418">Kinase</keyword>
<dbReference type="InterPro" id="IPR000961">
    <property type="entry name" value="AGC-kinase_C"/>
</dbReference>
<dbReference type="InterPro" id="IPR011009">
    <property type="entry name" value="Kinase-like_dom_sf"/>
</dbReference>
<protein>
    <recommendedName>
        <fullName evidence="12">Non-specific serine/threonine protein kinase</fullName>
    </recommendedName>
</protein>
<evidence type="ECO:0000313" key="11">
    <source>
        <dbReference type="Proteomes" id="UP001189429"/>
    </source>
</evidence>
<feature type="coiled-coil region" evidence="6">
    <location>
        <begin position="199"/>
        <end position="237"/>
    </location>
</feature>
<gene>
    <name evidence="10" type="ORF">PCOR1329_LOCUS19871</name>
</gene>
<feature type="domain" description="Protein kinase" evidence="8">
    <location>
        <begin position="1135"/>
        <end position="1406"/>
    </location>
</feature>
<evidence type="ECO:0000256" key="3">
    <source>
        <dbReference type="ARBA" id="ARBA00022741"/>
    </source>
</evidence>
<evidence type="ECO:0000313" key="10">
    <source>
        <dbReference type="EMBL" id="CAK0817205.1"/>
    </source>
</evidence>
<accession>A0ABN9RHJ9</accession>
<comment type="caution">
    <text evidence="10">The sequence shown here is derived from an EMBL/GenBank/DDBJ whole genome shotgun (WGS) entry which is preliminary data.</text>
</comment>
<keyword evidence="2" id="KW-0808">Transferase</keyword>
<dbReference type="PANTHER" id="PTHR24353">
    <property type="entry name" value="CYCLIC NUCLEOTIDE-DEPENDENT PROTEIN KINASE"/>
    <property type="match status" value="1"/>
</dbReference>
<evidence type="ECO:0000259" key="9">
    <source>
        <dbReference type="PROSITE" id="PS51285"/>
    </source>
</evidence>
<dbReference type="Proteomes" id="UP001189429">
    <property type="component" value="Unassembled WGS sequence"/>
</dbReference>
<evidence type="ECO:0000256" key="5">
    <source>
        <dbReference type="ARBA" id="ARBA00022840"/>
    </source>
</evidence>
<keyword evidence="3" id="KW-0547">Nucleotide-binding</keyword>
<dbReference type="Gene3D" id="3.30.200.20">
    <property type="entry name" value="Phosphorylase Kinase, domain 1"/>
    <property type="match status" value="1"/>
</dbReference>
<feature type="region of interest" description="Disordered" evidence="7">
    <location>
        <begin position="321"/>
        <end position="345"/>
    </location>
</feature>
<dbReference type="SMART" id="SM00220">
    <property type="entry name" value="S_TKc"/>
    <property type="match status" value="1"/>
</dbReference>
<evidence type="ECO:0000256" key="1">
    <source>
        <dbReference type="ARBA" id="ARBA00022527"/>
    </source>
</evidence>
<proteinExistence type="predicted"/>
<evidence type="ECO:0000256" key="4">
    <source>
        <dbReference type="ARBA" id="ARBA00022777"/>
    </source>
</evidence>
<evidence type="ECO:0000256" key="2">
    <source>
        <dbReference type="ARBA" id="ARBA00022679"/>
    </source>
</evidence>
<dbReference type="PROSITE" id="PS00108">
    <property type="entry name" value="PROTEIN_KINASE_ST"/>
    <property type="match status" value="1"/>
</dbReference>
<dbReference type="InterPro" id="IPR008271">
    <property type="entry name" value="Ser/Thr_kinase_AS"/>
</dbReference>
<dbReference type="EMBL" id="CAUYUJ010006386">
    <property type="protein sequence ID" value="CAK0817205.1"/>
    <property type="molecule type" value="Genomic_DNA"/>
</dbReference>
<dbReference type="InterPro" id="IPR000719">
    <property type="entry name" value="Prot_kinase_dom"/>
</dbReference>